<evidence type="ECO:0000256" key="1">
    <source>
        <dbReference type="SAM" id="MobiDB-lite"/>
    </source>
</evidence>
<protein>
    <submittedName>
        <fullName evidence="2">Uncharacterized protein</fullName>
    </submittedName>
</protein>
<reference evidence="2" key="2">
    <citation type="submission" date="2022-08" db="UniProtKB">
        <authorList>
            <consortium name="EnsemblMetazoa"/>
        </authorList>
    </citation>
    <scope>IDENTIFICATION</scope>
    <source>
        <strain evidence="2">STECLA/ALBI9_A</strain>
    </source>
</reference>
<name>A0A182FXZ6_ANOAL</name>
<proteinExistence type="predicted"/>
<dbReference type="EnsemblMetazoa" id="AALB014503-RA">
    <property type="protein sequence ID" value="AALB014503-PA"/>
    <property type="gene ID" value="AALB014503"/>
</dbReference>
<dbReference type="VEuPathDB" id="VectorBase:AALB014503"/>
<dbReference type="Proteomes" id="UP000069272">
    <property type="component" value="Chromosome 3L"/>
</dbReference>
<organism evidence="2 3">
    <name type="scientific">Anopheles albimanus</name>
    <name type="common">New world malaria mosquito</name>
    <dbReference type="NCBI Taxonomy" id="7167"/>
    <lineage>
        <taxon>Eukaryota</taxon>
        <taxon>Metazoa</taxon>
        <taxon>Ecdysozoa</taxon>
        <taxon>Arthropoda</taxon>
        <taxon>Hexapoda</taxon>
        <taxon>Insecta</taxon>
        <taxon>Pterygota</taxon>
        <taxon>Neoptera</taxon>
        <taxon>Endopterygota</taxon>
        <taxon>Diptera</taxon>
        <taxon>Nematocera</taxon>
        <taxon>Culicoidea</taxon>
        <taxon>Culicidae</taxon>
        <taxon>Anophelinae</taxon>
        <taxon>Anopheles</taxon>
    </lineage>
</organism>
<dbReference type="AlphaFoldDB" id="A0A182FXZ6"/>
<reference evidence="2 3" key="1">
    <citation type="journal article" date="2017" name="G3 (Bethesda)">
        <title>The Physical Genome Mapping of Anopheles albimanus Corrected Scaffold Misassemblies and Identified Interarm Rearrangements in Genus Anopheles.</title>
        <authorList>
            <person name="Artemov G.N."/>
            <person name="Peery A.N."/>
            <person name="Jiang X."/>
            <person name="Tu Z."/>
            <person name="Stegniy V.N."/>
            <person name="Sharakhova M.V."/>
            <person name="Sharakhov I.V."/>
        </authorList>
    </citation>
    <scope>NUCLEOTIDE SEQUENCE [LARGE SCALE GENOMIC DNA]</scope>
    <source>
        <strain evidence="2 3">ALBI9_A</strain>
    </source>
</reference>
<feature type="compositionally biased region" description="Polar residues" evidence="1">
    <location>
        <begin position="1"/>
        <end position="13"/>
    </location>
</feature>
<keyword evidence="3" id="KW-1185">Reference proteome</keyword>
<evidence type="ECO:0000313" key="2">
    <source>
        <dbReference type="EnsemblMetazoa" id="AALB014503-PA"/>
    </source>
</evidence>
<feature type="compositionally biased region" description="Polar residues" evidence="1">
    <location>
        <begin position="28"/>
        <end position="37"/>
    </location>
</feature>
<feature type="region of interest" description="Disordered" evidence="1">
    <location>
        <begin position="1"/>
        <end position="50"/>
    </location>
</feature>
<sequence>MVQVHGSNLTRITQPRMMDAKTRAVPSTPKTPQSDGQSKGKLTGIAGVVE</sequence>
<accession>A0A182FXZ6</accession>
<evidence type="ECO:0000313" key="3">
    <source>
        <dbReference type="Proteomes" id="UP000069272"/>
    </source>
</evidence>